<name>J5KB82_9GAMM</name>
<reference evidence="1 2" key="1">
    <citation type="journal article" date="2012" name="ISME J.">
        <title>Genomic insights to SAR86, an abundant and uncultivated marine bacterial lineage.</title>
        <authorList>
            <person name="Dupont C.L."/>
            <person name="Rusch D.B."/>
            <person name="Yooseph S."/>
            <person name="Lombardo M.J."/>
            <person name="Richter R.A."/>
            <person name="Valas R."/>
            <person name="Novotny M."/>
            <person name="Yee-Greenbaum J."/>
            <person name="Selengut J.D."/>
            <person name="Haft D.H."/>
            <person name="Halpern A.L."/>
            <person name="Lasken R.S."/>
            <person name="Nealson K."/>
            <person name="Friedman R."/>
            <person name="Venter J.C."/>
        </authorList>
    </citation>
    <scope>NUCLEOTIDE SEQUENCE [LARGE SCALE GENOMIC DNA]</scope>
</reference>
<organism evidence="1 2">
    <name type="scientific">SAR86 cluster bacterium SAR86A</name>
    <dbReference type="NCBI Taxonomy" id="1123866"/>
    <lineage>
        <taxon>Bacteria</taxon>
        <taxon>Pseudomonadati</taxon>
        <taxon>Pseudomonadota</taxon>
        <taxon>Gammaproteobacteria</taxon>
        <taxon>SAR86 cluster</taxon>
    </lineage>
</organism>
<sequence>MNSLILLSIIVTSVLSVTLLLFTSGKGLEGTKGITDEYVTESGLKKTARKDRTDYLV</sequence>
<evidence type="ECO:0000313" key="2">
    <source>
        <dbReference type="Proteomes" id="UP000010305"/>
    </source>
</evidence>
<proteinExistence type="predicted"/>
<evidence type="ECO:0000313" key="1">
    <source>
        <dbReference type="EMBL" id="EJP71276.1"/>
    </source>
</evidence>
<dbReference type="HOGENOM" id="CLU_2994148_0_0_6"/>
<gene>
    <name evidence="1" type="ORF">NT01SARS_1083</name>
</gene>
<accession>J5KB82</accession>
<dbReference type="EMBL" id="JH611157">
    <property type="protein sequence ID" value="EJP71276.1"/>
    <property type="molecule type" value="Genomic_DNA"/>
</dbReference>
<protein>
    <submittedName>
        <fullName evidence="1">Uncharacterized protein</fullName>
    </submittedName>
</protein>
<dbReference type="AlphaFoldDB" id="J5KB82"/>
<dbReference type="STRING" id="1123866.NT01SARS_1083"/>
<dbReference type="Proteomes" id="UP000010305">
    <property type="component" value="Unassembled WGS sequence"/>
</dbReference>